<gene>
    <name evidence="1" type="ORF">E0F26_07105</name>
</gene>
<name>A0ABY6Q7D1_9GAMM</name>
<dbReference type="EMBL" id="CP036501">
    <property type="protein sequence ID" value="UZP74519.1"/>
    <property type="molecule type" value="Genomic_DNA"/>
</dbReference>
<reference evidence="1 2" key="1">
    <citation type="submission" date="2019-02" db="EMBL/GenBank/DDBJ databases">
        <title>Halieaceae_genomes.</title>
        <authorList>
            <person name="Li S.-H."/>
        </authorList>
    </citation>
    <scope>NUCLEOTIDE SEQUENCE [LARGE SCALE GENOMIC DNA]</scope>
    <source>
        <strain evidence="1 2">JH123</strain>
    </source>
</reference>
<evidence type="ECO:0000313" key="2">
    <source>
        <dbReference type="Proteomes" id="UP001317963"/>
    </source>
</evidence>
<keyword evidence="2" id="KW-1185">Reference proteome</keyword>
<protein>
    <submittedName>
        <fullName evidence="1">Uncharacterized protein</fullName>
    </submittedName>
</protein>
<evidence type="ECO:0000313" key="1">
    <source>
        <dbReference type="EMBL" id="UZP74519.1"/>
    </source>
</evidence>
<proteinExistence type="predicted"/>
<sequence>MTTRMKIWLLPALLFALFLFWYTPSGGPLSDAEVDNFIVKMEANGGSPEAIAMIRQFGEEDTGKHFIMINNIDYDETPGNVAGAAPGENAQQLMDRYMGHMIPAMLSRGSHPVMMGPAAYRSIDVIGVEGVDIWDMGGLVRYRSRRDFLEIVTDPAFSGKHHFKAAALEKTIAFPVEPDFNLGDPRLLIGLLLLAVTALADARRSSQGD</sequence>
<accession>A0ABY6Q7D1</accession>
<organism evidence="1 2">
    <name type="scientific">Candidatus Paraluminiphilus aquimaris</name>
    <dbReference type="NCBI Taxonomy" id="2518994"/>
    <lineage>
        <taxon>Bacteria</taxon>
        <taxon>Pseudomonadati</taxon>
        <taxon>Pseudomonadota</taxon>
        <taxon>Gammaproteobacteria</taxon>
        <taxon>Cellvibrionales</taxon>
        <taxon>Halieaceae</taxon>
        <taxon>Candidatus Paraluminiphilus</taxon>
    </lineage>
</organism>
<dbReference type="Proteomes" id="UP001317963">
    <property type="component" value="Chromosome"/>
</dbReference>
<dbReference type="Gene3D" id="3.30.70.100">
    <property type="match status" value="1"/>
</dbReference>
<dbReference type="RefSeq" id="WP_279240971.1">
    <property type="nucleotide sequence ID" value="NZ_CP036501.1"/>
</dbReference>